<organism evidence="1 2">
    <name type="scientific">Bauhinia variegata</name>
    <name type="common">Purple orchid tree</name>
    <name type="synonym">Phanera variegata</name>
    <dbReference type="NCBI Taxonomy" id="167791"/>
    <lineage>
        <taxon>Eukaryota</taxon>
        <taxon>Viridiplantae</taxon>
        <taxon>Streptophyta</taxon>
        <taxon>Embryophyta</taxon>
        <taxon>Tracheophyta</taxon>
        <taxon>Spermatophyta</taxon>
        <taxon>Magnoliopsida</taxon>
        <taxon>eudicotyledons</taxon>
        <taxon>Gunneridae</taxon>
        <taxon>Pentapetalae</taxon>
        <taxon>rosids</taxon>
        <taxon>fabids</taxon>
        <taxon>Fabales</taxon>
        <taxon>Fabaceae</taxon>
        <taxon>Cercidoideae</taxon>
        <taxon>Cercideae</taxon>
        <taxon>Bauhiniinae</taxon>
        <taxon>Bauhinia</taxon>
    </lineage>
</organism>
<protein>
    <submittedName>
        <fullName evidence="1">Uncharacterized protein</fullName>
    </submittedName>
</protein>
<gene>
    <name evidence="1" type="ORF">L6164_025240</name>
</gene>
<accession>A0ACB9M019</accession>
<evidence type="ECO:0000313" key="2">
    <source>
        <dbReference type="Proteomes" id="UP000828941"/>
    </source>
</evidence>
<evidence type="ECO:0000313" key="1">
    <source>
        <dbReference type="EMBL" id="KAI4317367.1"/>
    </source>
</evidence>
<dbReference type="EMBL" id="CM039435">
    <property type="protein sequence ID" value="KAI4317367.1"/>
    <property type="molecule type" value="Genomic_DNA"/>
</dbReference>
<name>A0ACB9M019_BAUVA</name>
<sequence length="99" mass="11367">MIGHCEKVVNFQEEKENIEGVQDLSLELFIVSFCGSLESLPCWLQRSKTLQYLVIDSCESLEVLPEWLPNLKSLEKLEIIGCPQLSERCRQDSGPDWPK</sequence>
<dbReference type="Proteomes" id="UP000828941">
    <property type="component" value="Chromosome 10"/>
</dbReference>
<reference evidence="1 2" key="1">
    <citation type="journal article" date="2022" name="DNA Res.">
        <title>Chromosomal-level genome assembly of the orchid tree Bauhinia variegata (Leguminosae; Cercidoideae) supports the allotetraploid origin hypothesis of Bauhinia.</title>
        <authorList>
            <person name="Zhong Y."/>
            <person name="Chen Y."/>
            <person name="Zheng D."/>
            <person name="Pang J."/>
            <person name="Liu Y."/>
            <person name="Luo S."/>
            <person name="Meng S."/>
            <person name="Qian L."/>
            <person name="Wei D."/>
            <person name="Dai S."/>
            <person name="Zhou R."/>
        </authorList>
    </citation>
    <scope>NUCLEOTIDE SEQUENCE [LARGE SCALE GENOMIC DNA]</scope>
    <source>
        <strain evidence="1">BV-YZ2020</strain>
    </source>
</reference>
<comment type="caution">
    <text evidence="1">The sequence shown here is derived from an EMBL/GenBank/DDBJ whole genome shotgun (WGS) entry which is preliminary data.</text>
</comment>
<proteinExistence type="predicted"/>
<keyword evidence="2" id="KW-1185">Reference proteome</keyword>